<dbReference type="Pfam" id="PF14833">
    <property type="entry name" value="NAD_binding_11"/>
    <property type="match status" value="1"/>
</dbReference>
<evidence type="ECO:0000256" key="1">
    <source>
        <dbReference type="ARBA" id="ARBA00009080"/>
    </source>
</evidence>
<dbReference type="InterPro" id="IPR036291">
    <property type="entry name" value="NAD(P)-bd_dom_sf"/>
</dbReference>
<dbReference type="PIRSF" id="PIRSF000103">
    <property type="entry name" value="HIBADH"/>
    <property type="match status" value="1"/>
</dbReference>
<accession>A0A269TGK6</accession>
<dbReference type="EMBL" id="JABBJH010000001">
    <property type="protein sequence ID" value="NMK38008.1"/>
    <property type="molecule type" value="Genomic_DNA"/>
</dbReference>
<gene>
    <name evidence="7" type="ORF">C6Y28_11395</name>
    <name evidence="8" type="ORF">HG933_01075</name>
</gene>
<dbReference type="Gene3D" id="1.10.1040.10">
    <property type="entry name" value="N-(1-d-carboxylethyl)-l-norvaline Dehydrogenase, domain 2"/>
    <property type="match status" value="1"/>
</dbReference>
<dbReference type="SUPFAM" id="SSF48179">
    <property type="entry name" value="6-phosphogluconate dehydrogenase C-terminal domain-like"/>
    <property type="match status" value="1"/>
</dbReference>
<dbReference type="InterPro" id="IPR015815">
    <property type="entry name" value="HIBADH-related"/>
</dbReference>
<dbReference type="GO" id="GO:0050661">
    <property type="term" value="F:NADP binding"/>
    <property type="evidence" value="ECO:0007669"/>
    <property type="project" value="InterPro"/>
</dbReference>
<dbReference type="InterPro" id="IPR006115">
    <property type="entry name" value="6PGDH_NADP-bd"/>
</dbReference>
<comment type="similarity">
    <text evidence="1">Belongs to the HIBADH-related family.</text>
</comment>
<reference evidence="8 10" key="2">
    <citation type="submission" date="2020-04" db="EMBL/GenBank/DDBJ databases">
        <authorList>
            <person name="Hitch T.C.A."/>
            <person name="Wylensek D."/>
            <person name="Clavel T."/>
        </authorList>
    </citation>
    <scope>NUCLEOTIDE SEQUENCE [LARGE SCALE GENOMIC DNA]</scope>
    <source>
        <strain evidence="8 10">WCA-386-APC-2A</strain>
    </source>
</reference>
<dbReference type="GO" id="GO:0016491">
    <property type="term" value="F:oxidoreductase activity"/>
    <property type="evidence" value="ECO:0007669"/>
    <property type="project" value="UniProtKB-KW"/>
</dbReference>
<dbReference type="Pfam" id="PF03446">
    <property type="entry name" value="NAD_binding_2"/>
    <property type="match status" value="1"/>
</dbReference>
<evidence type="ECO:0000256" key="3">
    <source>
        <dbReference type="ARBA" id="ARBA00023027"/>
    </source>
</evidence>
<dbReference type="PANTHER" id="PTHR43060">
    <property type="entry name" value="3-HYDROXYISOBUTYRATE DEHYDROGENASE-LIKE 1, MITOCHONDRIAL-RELATED"/>
    <property type="match status" value="1"/>
</dbReference>
<evidence type="ECO:0000313" key="8">
    <source>
        <dbReference type="EMBL" id="NMK38008.1"/>
    </source>
</evidence>
<dbReference type="OrthoDB" id="9786703at2"/>
<name>A0A269TGK6_MEGEL</name>
<dbReference type="Proteomes" id="UP000238358">
    <property type="component" value="Chromosome"/>
</dbReference>
<evidence type="ECO:0000313" key="7">
    <source>
        <dbReference type="EMBL" id="AVO28183.1"/>
    </source>
</evidence>
<proteinExistence type="inferred from homology"/>
<protein>
    <submittedName>
        <fullName evidence="8">NAD(P)-dependent oxidoreductase</fullName>
    </submittedName>
</protein>
<dbReference type="GO" id="GO:0051287">
    <property type="term" value="F:NAD binding"/>
    <property type="evidence" value="ECO:0007669"/>
    <property type="project" value="InterPro"/>
</dbReference>
<keyword evidence="3" id="KW-0520">NAD</keyword>
<dbReference type="PANTHER" id="PTHR43060:SF15">
    <property type="entry name" value="3-HYDROXYISOBUTYRATE DEHYDROGENASE-LIKE 1, MITOCHONDRIAL-RELATED"/>
    <property type="match status" value="1"/>
</dbReference>
<dbReference type="EMBL" id="CP027569">
    <property type="protein sequence ID" value="AVO28183.1"/>
    <property type="molecule type" value="Genomic_DNA"/>
</dbReference>
<organism evidence="8 10">
    <name type="scientific">Megasphaera elsdenii</name>
    <dbReference type="NCBI Taxonomy" id="907"/>
    <lineage>
        <taxon>Bacteria</taxon>
        <taxon>Bacillati</taxon>
        <taxon>Bacillota</taxon>
        <taxon>Negativicutes</taxon>
        <taxon>Veillonellales</taxon>
        <taxon>Veillonellaceae</taxon>
        <taxon>Megasphaera</taxon>
    </lineage>
</organism>
<evidence type="ECO:0000313" key="9">
    <source>
        <dbReference type="Proteomes" id="UP000238358"/>
    </source>
</evidence>
<dbReference type="Gene3D" id="3.40.50.720">
    <property type="entry name" value="NAD(P)-binding Rossmann-like Domain"/>
    <property type="match status" value="1"/>
</dbReference>
<dbReference type="SUPFAM" id="SSF51735">
    <property type="entry name" value="NAD(P)-binding Rossmann-fold domains"/>
    <property type="match status" value="1"/>
</dbReference>
<evidence type="ECO:0000256" key="4">
    <source>
        <dbReference type="PIRSR" id="PIRSR000103-1"/>
    </source>
</evidence>
<keyword evidence="2" id="KW-0560">Oxidoreductase</keyword>
<evidence type="ECO:0000256" key="2">
    <source>
        <dbReference type="ARBA" id="ARBA00023002"/>
    </source>
</evidence>
<dbReference type="RefSeq" id="WP_014016612.1">
    <property type="nucleotide sequence ID" value="NZ_CP198969.1"/>
</dbReference>
<evidence type="ECO:0000259" key="5">
    <source>
        <dbReference type="Pfam" id="PF03446"/>
    </source>
</evidence>
<feature type="domain" description="6-phosphogluconate dehydrogenase NADP-binding" evidence="5">
    <location>
        <begin position="5"/>
        <end position="163"/>
    </location>
</feature>
<feature type="active site" evidence="4">
    <location>
        <position position="172"/>
    </location>
</feature>
<dbReference type="InterPro" id="IPR013328">
    <property type="entry name" value="6PGD_dom2"/>
</dbReference>
<dbReference type="Proteomes" id="UP000536773">
    <property type="component" value="Unassembled WGS sequence"/>
</dbReference>
<reference evidence="7 9" key="1">
    <citation type="journal article" date="2018" name="Genome Announc.">
        <title>Complete genomes of two Megasphaera elsdenii strains, NCIMB 702410 and ATCC 25940.</title>
        <authorList>
            <person name="Hatmaker E.A."/>
            <person name="O'Dell K."/>
            <person name="Riley L.A."/>
            <person name="Klingeman D.M."/>
            <person name="Guss A.M."/>
        </authorList>
    </citation>
    <scope>NUCLEOTIDE SEQUENCE [LARGE SCALE GENOMIC DNA]</scope>
    <source>
        <strain evidence="7 9">NCIMB702410</strain>
    </source>
</reference>
<evidence type="ECO:0000259" key="6">
    <source>
        <dbReference type="Pfam" id="PF14833"/>
    </source>
</evidence>
<evidence type="ECO:0000313" key="10">
    <source>
        <dbReference type="Proteomes" id="UP000536773"/>
    </source>
</evidence>
<dbReference type="AlphaFoldDB" id="A0A269TGK6"/>
<dbReference type="InterPro" id="IPR008927">
    <property type="entry name" value="6-PGluconate_DH-like_C_sf"/>
</dbReference>
<feature type="domain" description="3-hydroxyisobutyrate dehydrogenase-like NAD-binding" evidence="6">
    <location>
        <begin position="166"/>
        <end position="285"/>
    </location>
</feature>
<sequence>MSTQRIGFIGTGVMGSGMIRNLQKAGYPVNITTRTKAKAEELIQEGCHWFDSQAELAAQSDVVISMVGYPQDVESVYFGEHGVFRGKQGGFVIDMTTSSPSLAKKIYAQAQKQGIQALDAPVSGGDIGARQGTLAIMAGGDEAAFEGMKPIFSAMGQTLTYFGPAGSGQYAKMSNQIAIASNMMGVCEAMAYAKKSGLDPEKVIATLSAGAAGSWSLANLAPRMLKGDTKPGFYIKHFLKDMRIAIESAEEMGLDLPGLCLAKKLYDQLAAQGMENCGTQALFQWYDRQ</sequence>
<dbReference type="InterPro" id="IPR029154">
    <property type="entry name" value="HIBADH-like_NADP-bd"/>
</dbReference>